<dbReference type="Proteomes" id="UP001152755">
    <property type="component" value="Unassembled WGS sequence"/>
</dbReference>
<evidence type="ECO:0000256" key="1">
    <source>
        <dbReference type="SAM" id="MobiDB-lite"/>
    </source>
</evidence>
<evidence type="ECO:0000313" key="3">
    <source>
        <dbReference type="EMBL" id="MDG3016234.1"/>
    </source>
</evidence>
<feature type="compositionally biased region" description="Pro residues" evidence="1">
    <location>
        <begin position="232"/>
        <end position="243"/>
    </location>
</feature>
<dbReference type="RefSeq" id="WP_332520446.1">
    <property type="nucleotide sequence ID" value="NZ_JANRHA010000012.1"/>
</dbReference>
<organism evidence="3 4">
    <name type="scientific">Speluncibacter jeojiensis</name>
    <dbReference type="NCBI Taxonomy" id="2710754"/>
    <lineage>
        <taxon>Bacteria</taxon>
        <taxon>Bacillati</taxon>
        <taxon>Actinomycetota</taxon>
        <taxon>Actinomycetes</taxon>
        <taxon>Mycobacteriales</taxon>
        <taxon>Speluncibacteraceae</taxon>
        <taxon>Speluncibacter</taxon>
    </lineage>
</organism>
<feature type="chain" id="PRO_5040987180" description="Ammonium transporter AmtB-like domain-containing protein" evidence="2">
    <location>
        <begin position="27"/>
        <end position="257"/>
    </location>
</feature>
<name>A0A9X4REW0_9ACTN</name>
<proteinExistence type="predicted"/>
<reference evidence="3" key="1">
    <citation type="submission" date="2022-08" db="EMBL/GenBank/DDBJ databases">
        <title>Genome analysis of Corynebacteriales strain.</title>
        <authorList>
            <person name="Lee S.D."/>
        </authorList>
    </citation>
    <scope>NUCLEOTIDE SEQUENCE</scope>
    <source>
        <strain evidence="3">D3-21</strain>
    </source>
</reference>
<feature type="signal peptide" evidence="2">
    <location>
        <begin position="1"/>
        <end position="26"/>
    </location>
</feature>
<evidence type="ECO:0000313" key="4">
    <source>
        <dbReference type="Proteomes" id="UP001152755"/>
    </source>
</evidence>
<keyword evidence="4" id="KW-1185">Reference proteome</keyword>
<dbReference type="AlphaFoldDB" id="A0A9X4REW0"/>
<gene>
    <name evidence="3" type="ORF">NVS88_16895</name>
</gene>
<evidence type="ECO:0000256" key="2">
    <source>
        <dbReference type="SAM" id="SignalP"/>
    </source>
</evidence>
<protein>
    <recommendedName>
        <fullName evidence="5">Ammonium transporter AmtB-like domain-containing protein</fullName>
    </recommendedName>
</protein>
<evidence type="ECO:0008006" key="5">
    <source>
        <dbReference type="Google" id="ProtNLM"/>
    </source>
</evidence>
<feature type="region of interest" description="Disordered" evidence="1">
    <location>
        <begin position="230"/>
        <end position="257"/>
    </location>
</feature>
<accession>A0A9X4REW0</accession>
<keyword evidence="2" id="KW-0732">Signal</keyword>
<sequence>MLGWKSVSGAVLVGAMVALPVQVASADPVASPAPRAALATDSNNRVAVAVEGGTIRMVDGVLSVVAADGRVDSALPRTITDDHGRTARVSYQMVGDNKAIVTADASVVPVAASVTPGLHRVGLDLVGYGECVISGAVKHATSAALQGGLKGAAAGGLAGATAGGLLGGGVTIWSGPGAILGAALAAAPGILSGAAAGAAAGAVTGATSTILTDGVRSLFSCAPSLITQPSAPAAPAPTSPMPSPAALGSPAVSSPTA</sequence>
<comment type="caution">
    <text evidence="3">The sequence shown here is derived from an EMBL/GenBank/DDBJ whole genome shotgun (WGS) entry which is preliminary data.</text>
</comment>
<dbReference type="EMBL" id="JANRHA010000012">
    <property type="protein sequence ID" value="MDG3016234.1"/>
    <property type="molecule type" value="Genomic_DNA"/>
</dbReference>